<evidence type="ECO:0000313" key="1">
    <source>
        <dbReference type="EMBL" id="MEX3529280.1"/>
    </source>
</evidence>
<dbReference type="InterPro" id="IPR029062">
    <property type="entry name" value="Class_I_gatase-like"/>
</dbReference>
<organism evidence="1 2">
    <name type="scientific">Corynebacterium xerosis</name>
    <dbReference type="NCBI Taxonomy" id="1725"/>
    <lineage>
        <taxon>Bacteria</taxon>
        <taxon>Bacillati</taxon>
        <taxon>Actinomycetota</taxon>
        <taxon>Actinomycetes</taxon>
        <taxon>Mycobacteriales</taxon>
        <taxon>Corynebacteriaceae</taxon>
        <taxon>Corynebacterium</taxon>
    </lineage>
</organism>
<sequence length="214" mass="23331">MSRVLNLTMSGTSTRDQVDPAGVTVDEIDIYSFDGLRLEDYVGLIVSGGCDQIFLERRRDAISAWVRDGGRLLANGHPLRQFVDELPSIRKMEFHGLGDVWLSAVDEHPVWDGIDRRGVLLRTGVPGDHTFEELTSIGVAGFYARNYLANLPEGASVITGIGPNKLPVDVAYSLGEGEVIVHAGNDLMSFDSTNLQPQILSHLGSGRCPQGENR</sequence>
<proteinExistence type="predicted"/>
<dbReference type="SUPFAM" id="SSF52317">
    <property type="entry name" value="Class I glutamine amidotransferase-like"/>
    <property type="match status" value="1"/>
</dbReference>
<evidence type="ECO:0000313" key="2">
    <source>
        <dbReference type="Proteomes" id="UP001558353"/>
    </source>
</evidence>
<evidence type="ECO:0008006" key="3">
    <source>
        <dbReference type="Google" id="ProtNLM"/>
    </source>
</evidence>
<gene>
    <name evidence="1" type="ORF">VVR64_09465</name>
</gene>
<accession>A0ABV3UVR5</accession>
<protein>
    <recommendedName>
        <fullName evidence="3">Thiamine diphosphokinase</fullName>
    </recommendedName>
</protein>
<keyword evidence="2" id="KW-1185">Reference proteome</keyword>
<comment type="caution">
    <text evidence="1">The sequence shown here is derived from an EMBL/GenBank/DDBJ whole genome shotgun (WGS) entry which is preliminary data.</text>
</comment>
<reference evidence="1 2" key="1">
    <citation type="journal article" date="2024" name="Fungal Genet. Biol.">
        <title>The porcine skin microbiome exhibits broad fungal antagonism.</title>
        <authorList>
            <person name="De La Cruz K.F."/>
            <person name="Townsend E.C."/>
            <person name="Alex Cheong J.Z."/>
            <person name="Salamzade R."/>
            <person name="Liu A."/>
            <person name="Sandstrom S."/>
            <person name="Davila E."/>
            <person name="Huang L."/>
            <person name="Xu K.H."/>
            <person name="Wu S.Y."/>
            <person name="Meudt J.J."/>
            <person name="Shanmuganayagam D."/>
            <person name="Gibson A.L.F."/>
            <person name="Kalan L.R."/>
        </authorList>
    </citation>
    <scope>NUCLEOTIDE SEQUENCE [LARGE SCALE GENOMIC DNA]</scope>
    <source>
        <strain evidence="1 2">LK2569</strain>
    </source>
</reference>
<name>A0ABV3UVR5_9CORY</name>
<dbReference type="EMBL" id="JAYWMA010000011">
    <property type="protein sequence ID" value="MEX3529280.1"/>
    <property type="molecule type" value="Genomic_DNA"/>
</dbReference>
<dbReference type="RefSeq" id="WP_368522762.1">
    <property type="nucleotide sequence ID" value="NZ_JAYWMA010000011.1"/>
</dbReference>
<dbReference type="Proteomes" id="UP001558353">
    <property type="component" value="Unassembled WGS sequence"/>
</dbReference>